<evidence type="ECO:0000256" key="1">
    <source>
        <dbReference type="SAM" id="MobiDB-lite"/>
    </source>
</evidence>
<dbReference type="Proteomes" id="UP001304895">
    <property type="component" value="Unassembled WGS sequence"/>
</dbReference>
<evidence type="ECO:0000313" key="3">
    <source>
        <dbReference type="Proteomes" id="UP001304895"/>
    </source>
</evidence>
<gene>
    <name evidence="2" type="ORF">BT67DRAFT_151024</name>
</gene>
<dbReference type="AlphaFoldDB" id="A0AAN6UFJ9"/>
<sequence length="172" mass="18521">MTGSGKWGQPKTGRRDNGKRQSRAEPRADSQGYINGPATASGPFGPPPWGLCRGCPFAACPLPCAPAWPRSPPLRLRLRCLRITRAGVAQTLGGQGLESDPWTAVARFNVGRSVCVTEQRGVVSCRIPPCCFYGCTYSHRHTVRFRERSISGAGQGRGEGGRGNGPERRTDV</sequence>
<feature type="region of interest" description="Disordered" evidence="1">
    <location>
        <begin position="1"/>
        <end position="39"/>
    </location>
</feature>
<evidence type="ECO:0000313" key="2">
    <source>
        <dbReference type="EMBL" id="KAK4131785.1"/>
    </source>
</evidence>
<proteinExistence type="predicted"/>
<dbReference type="EMBL" id="MU853422">
    <property type="protein sequence ID" value="KAK4131785.1"/>
    <property type="molecule type" value="Genomic_DNA"/>
</dbReference>
<protein>
    <submittedName>
        <fullName evidence="2">Uncharacterized protein</fullName>
    </submittedName>
</protein>
<feature type="region of interest" description="Disordered" evidence="1">
    <location>
        <begin position="148"/>
        <end position="172"/>
    </location>
</feature>
<keyword evidence="3" id="KW-1185">Reference proteome</keyword>
<reference evidence="2" key="2">
    <citation type="submission" date="2023-05" db="EMBL/GenBank/DDBJ databases">
        <authorList>
            <consortium name="Lawrence Berkeley National Laboratory"/>
            <person name="Steindorff A."/>
            <person name="Hensen N."/>
            <person name="Bonometti L."/>
            <person name="Westerberg I."/>
            <person name="Brannstrom I.O."/>
            <person name="Guillou S."/>
            <person name="Cros-Aarteil S."/>
            <person name="Calhoun S."/>
            <person name="Haridas S."/>
            <person name="Kuo A."/>
            <person name="Mondo S."/>
            <person name="Pangilinan J."/>
            <person name="Riley R."/>
            <person name="Labutti K."/>
            <person name="Andreopoulos B."/>
            <person name="Lipzen A."/>
            <person name="Chen C."/>
            <person name="Yanf M."/>
            <person name="Daum C."/>
            <person name="Ng V."/>
            <person name="Clum A."/>
            <person name="Ohm R."/>
            <person name="Martin F."/>
            <person name="Silar P."/>
            <person name="Natvig D."/>
            <person name="Lalanne C."/>
            <person name="Gautier V."/>
            <person name="Ament-Velasquez S.L."/>
            <person name="Kruys A."/>
            <person name="Hutchinson M.I."/>
            <person name="Powell A.J."/>
            <person name="Barry K."/>
            <person name="Miller A.N."/>
            <person name="Grigoriev I.V."/>
            <person name="Debuchy R."/>
            <person name="Gladieux P."/>
            <person name="Thoren M.H."/>
            <person name="Johannesson H."/>
        </authorList>
    </citation>
    <scope>NUCLEOTIDE SEQUENCE</scope>
    <source>
        <strain evidence="2">CBS 123565</strain>
    </source>
</reference>
<feature type="compositionally biased region" description="Basic and acidic residues" evidence="1">
    <location>
        <begin position="13"/>
        <end position="28"/>
    </location>
</feature>
<accession>A0AAN6UFJ9</accession>
<organism evidence="2 3">
    <name type="scientific">Trichocladium antarcticum</name>
    <dbReference type="NCBI Taxonomy" id="1450529"/>
    <lineage>
        <taxon>Eukaryota</taxon>
        <taxon>Fungi</taxon>
        <taxon>Dikarya</taxon>
        <taxon>Ascomycota</taxon>
        <taxon>Pezizomycotina</taxon>
        <taxon>Sordariomycetes</taxon>
        <taxon>Sordariomycetidae</taxon>
        <taxon>Sordariales</taxon>
        <taxon>Chaetomiaceae</taxon>
        <taxon>Trichocladium</taxon>
    </lineage>
</organism>
<comment type="caution">
    <text evidence="2">The sequence shown here is derived from an EMBL/GenBank/DDBJ whole genome shotgun (WGS) entry which is preliminary data.</text>
</comment>
<reference evidence="2" key="1">
    <citation type="journal article" date="2023" name="Mol. Phylogenet. Evol.">
        <title>Genome-scale phylogeny and comparative genomics of the fungal order Sordariales.</title>
        <authorList>
            <person name="Hensen N."/>
            <person name="Bonometti L."/>
            <person name="Westerberg I."/>
            <person name="Brannstrom I.O."/>
            <person name="Guillou S."/>
            <person name="Cros-Aarteil S."/>
            <person name="Calhoun S."/>
            <person name="Haridas S."/>
            <person name="Kuo A."/>
            <person name="Mondo S."/>
            <person name="Pangilinan J."/>
            <person name="Riley R."/>
            <person name="LaButti K."/>
            <person name="Andreopoulos B."/>
            <person name="Lipzen A."/>
            <person name="Chen C."/>
            <person name="Yan M."/>
            <person name="Daum C."/>
            <person name="Ng V."/>
            <person name="Clum A."/>
            <person name="Steindorff A."/>
            <person name="Ohm R.A."/>
            <person name="Martin F."/>
            <person name="Silar P."/>
            <person name="Natvig D.O."/>
            <person name="Lalanne C."/>
            <person name="Gautier V."/>
            <person name="Ament-Velasquez S.L."/>
            <person name="Kruys A."/>
            <person name="Hutchinson M.I."/>
            <person name="Powell A.J."/>
            <person name="Barry K."/>
            <person name="Miller A.N."/>
            <person name="Grigoriev I.V."/>
            <person name="Debuchy R."/>
            <person name="Gladieux P."/>
            <person name="Hiltunen Thoren M."/>
            <person name="Johannesson H."/>
        </authorList>
    </citation>
    <scope>NUCLEOTIDE SEQUENCE</scope>
    <source>
        <strain evidence="2">CBS 123565</strain>
    </source>
</reference>
<feature type="compositionally biased region" description="Gly residues" evidence="1">
    <location>
        <begin position="153"/>
        <end position="164"/>
    </location>
</feature>
<name>A0AAN6UFJ9_9PEZI</name>